<keyword evidence="3" id="KW-1185">Reference proteome</keyword>
<protein>
    <recommendedName>
        <fullName evidence="1">RNase H type-1 domain-containing protein</fullName>
    </recommendedName>
</protein>
<evidence type="ECO:0000259" key="1">
    <source>
        <dbReference type="Pfam" id="PF13456"/>
    </source>
</evidence>
<dbReference type="Gene3D" id="3.30.420.10">
    <property type="entry name" value="Ribonuclease H-like superfamily/Ribonuclease H"/>
    <property type="match status" value="1"/>
</dbReference>
<accession>A0ABU6ZNG6</accession>
<dbReference type="PANTHER" id="PTHR34023:SF4">
    <property type="entry name" value="RNASE H TYPE-1 DOMAIN-CONTAINING PROTEIN"/>
    <property type="match status" value="1"/>
</dbReference>
<dbReference type="InterPro" id="IPR044730">
    <property type="entry name" value="RNase_H-like_dom_plant"/>
</dbReference>
<dbReference type="InterPro" id="IPR036397">
    <property type="entry name" value="RNaseH_sf"/>
</dbReference>
<organism evidence="2 3">
    <name type="scientific">Stylosanthes scabra</name>
    <dbReference type="NCBI Taxonomy" id="79078"/>
    <lineage>
        <taxon>Eukaryota</taxon>
        <taxon>Viridiplantae</taxon>
        <taxon>Streptophyta</taxon>
        <taxon>Embryophyta</taxon>
        <taxon>Tracheophyta</taxon>
        <taxon>Spermatophyta</taxon>
        <taxon>Magnoliopsida</taxon>
        <taxon>eudicotyledons</taxon>
        <taxon>Gunneridae</taxon>
        <taxon>Pentapetalae</taxon>
        <taxon>rosids</taxon>
        <taxon>fabids</taxon>
        <taxon>Fabales</taxon>
        <taxon>Fabaceae</taxon>
        <taxon>Papilionoideae</taxon>
        <taxon>50 kb inversion clade</taxon>
        <taxon>dalbergioids sensu lato</taxon>
        <taxon>Dalbergieae</taxon>
        <taxon>Pterocarpus clade</taxon>
        <taxon>Stylosanthes</taxon>
    </lineage>
</organism>
<feature type="domain" description="RNase H type-1" evidence="1">
    <location>
        <begin position="13"/>
        <end position="84"/>
    </location>
</feature>
<dbReference type="InterPro" id="IPR012337">
    <property type="entry name" value="RNaseH-like_sf"/>
</dbReference>
<dbReference type="InterPro" id="IPR002156">
    <property type="entry name" value="RNaseH_domain"/>
</dbReference>
<comment type="caution">
    <text evidence="2">The sequence shown here is derived from an EMBL/GenBank/DDBJ whole genome shotgun (WGS) entry which is preliminary data.</text>
</comment>
<sequence>MMQVSSMTVVMQRGLVLTWECGLKEIICESDSLDAISTLNLPVDTLEHCDLFQKIQELLLLSWTVHFVFVHRDGNLVADWLVKRGAWDNNDYSELLEPCAELFHLLHCDLA</sequence>
<dbReference type="Pfam" id="PF13456">
    <property type="entry name" value="RVT_3"/>
    <property type="match status" value="1"/>
</dbReference>
<evidence type="ECO:0000313" key="2">
    <source>
        <dbReference type="EMBL" id="MED6223487.1"/>
    </source>
</evidence>
<gene>
    <name evidence="2" type="ORF">PIB30_074426</name>
</gene>
<name>A0ABU6ZNG6_9FABA</name>
<proteinExistence type="predicted"/>
<dbReference type="PANTHER" id="PTHR34023">
    <property type="entry name" value="RNASE H DOMAIN-CONTAINING PROTEIN"/>
    <property type="match status" value="1"/>
</dbReference>
<evidence type="ECO:0000313" key="3">
    <source>
        <dbReference type="Proteomes" id="UP001341840"/>
    </source>
</evidence>
<dbReference type="CDD" id="cd06222">
    <property type="entry name" value="RNase_H_like"/>
    <property type="match status" value="1"/>
</dbReference>
<dbReference type="EMBL" id="JASCZI010272785">
    <property type="protein sequence ID" value="MED6223487.1"/>
    <property type="molecule type" value="Genomic_DNA"/>
</dbReference>
<dbReference type="SUPFAM" id="SSF53098">
    <property type="entry name" value="Ribonuclease H-like"/>
    <property type="match status" value="1"/>
</dbReference>
<dbReference type="Proteomes" id="UP001341840">
    <property type="component" value="Unassembled WGS sequence"/>
</dbReference>
<reference evidence="2 3" key="1">
    <citation type="journal article" date="2023" name="Plants (Basel)">
        <title>Bridging the Gap: Combining Genomics and Transcriptomics Approaches to Understand Stylosanthes scabra, an Orphan Legume from the Brazilian Caatinga.</title>
        <authorList>
            <person name="Ferreira-Neto J.R.C."/>
            <person name="da Silva M.D."/>
            <person name="Binneck E."/>
            <person name="de Melo N.F."/>
            <person name="da Silva R.H."/>
            <person name="de Melo A.L.T.M."/>
            <person name="Pandolfi V."/>
            <person name="Bustamante F.O."/>
            <person name="Brasileiro-Vidal A.C."/>
            <person name="Benko-Iseppon A.M."/>
        </authorList>
    </citation>
    <scope>NUCLEOTIDE SEQUENCE [LARGE SCALE GENOMIC DNA]</scope>
    <source>
        <tissue evidence="2">Leaves</tissue>
    </source>
</reference>